<name>A0AAV2R410_MEGNR</name>
<evidence type="ECO:0000256" key="3">
    <source>
        <dbReference type="ARBA" id="ARBA00022737"/>
    </source>
</evidence>
<dbReference type="PANTHER" id="PTHR16515">
    <property type="entry name" value="PR DOMAIN ZINC FINGER PROTEIN"/>
    <property type="match status" value="1"/>
</dbReference>
<dbReference type="PANTHER" id="PTHR16515:SF49">
    <property type="entry name" value="GASTRULA ZINC FINGER PROTEIN XLCGF49.1-LIKE-RELATED"/>
    <property type="match status" value="1"/>
</dbReference>
<evidence type="ECO:0000256" key="8">
    <source>
        <dbReference type="SAM" id="MobiDB-lite"/>
    </source>
</evidence>
<keyword evidence="6" id="KW-0539">Nucleus</keyword>
<gene>
    <name evidence="10" type="ORF">MNOR_LOCUS18958</name>
</gene>
<reference evidence="10 11" key="1">
    <citation type="submission" date="2024-05" db="EMBL/GenBank/DDBJ databases">
        <authorList>
            <person name="Wallberg A."/>
        </authorList>
    </citation>
    <scope>NUCLEOTIDE SEQUENCE [LARGE SCALE GENOMIC DNA]</scope>
</reference>
<evidence type="ECO:0000256" key="6">
    <source>
        <dbReference type="ARBA" id="ARBA00023242"/>
    </source>
</evidence>
<dbReference type="GO" id="GO:0008270">
    <property type="term" value="F:zinc ion binding"/>
    <property type="evidence" value="ECO:0007669"/>
    <property type="project" value="UniProtKB-KW"/>
</dbReference>
<dbReference type="InterPro" id="IPR050331">
    <property type="entry name" value="Zinc_finger"/>
</dbReference>
<keyword evidence="5" id="KW-0862">Zinc</keyword>
<dbReference type="EMBL" id="CAXKWB010013837">
    <property type="protein sequence ID" value="CAL4108705.1"/>
    <property type="molecule type" value="Genomic_DNA"/>
</dbReference>
<evidence type="ECO:0000259" key="9">
    <source>
        <dbReference type="PROSITE" id="PS50157"/>
    </source>
</evidence>
<organism evidence="10 11">
    <name type="scientific">Meganyctiphanes norvegica</name>
    <name type="common">Northern krill</name>
    <name type="synonym">Thysanopoda norvegica</name>
    <dbReference type="NCBI Taxonomy" id="48144"/>
    <lineage>
        <taxon>Eukaryota</taxon>
        <taxon>Metazoa</taxon>
        <taxon>Ecdysozoa</taxon>
        <taxon>Arthropoda</taxon>
        <taxon>Crustacea</taxon>
        <taxon>Multicrustacea</taxon>
        <taxon>Malacostraca</taxon>
        <taxon>Eumalacostraca</taxon>
        <taxon>Eucarida</taxon>
        <taxon>Euphausiacea</taxon>
        <taxon>Euphausiidae</taxon>
        <taxon>Meganyctiphanes</taxon>
    </lineage>
</organism>
<evidence type="ECO:0000256" key="7">
    <source>
        <dbReference type="PROSITE-ProRule" id="PRU00042"/>
    </source>
</evidence>
<dbReference type="Proteomes" id="UP001497623">
    <property type="component" value="Unassembled WGS sequence"/>
</dbReference>
<evidence type="ECO:0000256" key="1">
    <source>
        <dbReference type="ARBA" id="ARBA00004123"/>
    </source>
</evidence>
<protein>
    <recommendedName>
        <fullName evidence="9">C2H2-type domain-containing protein</fullName>
    </recommendedName>
</protein>
<dbReference type="SUPFAM" id="SSF57667">
    <property type="entry name" value="beta-beta-alpha zinc fingers"/>
    <property type="match status" value="1"/>
</dbReference>
<keyword evidence="2" id="KW-0479">Metal-binding</keyword>
<feature type="domain" description="C2H2-type" evidence="9">
    <location>
        <begin position="186"/>
        <end position="214"/>
    </location>
</feature>
<dbReference type="GO" id="GO:0010468">
    <property type="term" value="P:regulation of gene expression"/>
    <property type="evidence" value="ECO:0007669"/>
    <property type="project" value="TreeGrafter"/>
</dbReference>
<dbReference type="SMART" id="SM00355">
    <property type="entry name" value="ZnF_C2H2"/>
    <property type="match status" value="2"/>
</dbReference>
<proteinExistence type="predicted"/>
<evidence type="ECO:0000256" key="2">
    <source>
        <dbReference type="ARBA" id="ARBA00022723"/>
    </source>
</evidence>
<evidence type="ECO:0000313" key="10">
    <source>
        <dbReference type="EMBL" id="CAL4108705.1"/>
    </source>
</evidence>
<comment type="subcellular location">
    <subcellularLocation>
        <location evidence="1">Nucleus</location>
    </subcellularLocation>
</comment>
<keyword evidence="11" id="KW-1185">Reference proteome</keyword>
<feature type="domain" description="C2H2-type" evidence="9">
    <location>
        <begin position="158"/>
        <end position="185"/>
    </location>
</feature>
<dbReference type="GO" id="GO:0005634">
    <property type="term" value="C:nucleus"/>
    <property type="evidence" value="ECO:0007669"/>
    <property type="project" value="UniProtKB-SubCell"/>
</dbReference>
<keyword evidence="3" id="KW-0677">Repeat</keyword>
<dbReference type="InterPro" id="IPR013087">
    <property type="entry name" value="Znf_C2H2_type"/>
</dbReference>
<evidence type="ECO:0000256" key="4">
    <source>
        <dbReference type="ARBA" id="ARBA00022771"/>
    </source>
</evidence>
<feature type="region of interest" description="Disordered" evidence="8">
    <location>
        <begin position="106"/>
        <end position="136"/>
    </location>
</feature>
<dbReference type="Gene3D" id="3.30.160.60">
    <property type="entry name" value="Classic Zinc Finger"/>
    <property type="match status" value="2"/>
</dbReference>
<dbReference type="Pfam" id="PF00096">
    <property type="entry name" value="zf-C2H2"/>
    <property type="match status" value="2"/>
</dbReference>
<dbReference type="PROSITE" id="PS00028">
    <property type="entry name" value="ZINC_FINGER_C2H2_1"/>
    <property type="match status" value="2"/>
</dbReference>
<keyword evidence="4 7" id="KW-0863">Zinc-finger</keyword>
<evidence type="ECO:0000256" key="5">
    <source>
        <dbReference type="ARBA" id="ARBA00022833"/>
    </source>
</evidence>
<dbReference type="InterPro" id="IPR036236">
    <property type="entry name" value="Znf_C2H2_sf"/>
</dbReference>
<feature type="compositionally biased region" description="Low complexity" evidence="8">
    <location>
        <begin position="124"/>
        <end position="136"/>
    </location>
</feature>
<dbReference type="AlphaFoldDB" id="A0AAV2R410"/>
<sequence>MAPRGGVVGGVSSRGSHTDVVMTSILPVVQGPGDAVAGPCCYTGMEQQGGCGAPPSPQTDGAPVAVHDAAAVAAAAAVANAVRGAGPVDGLAAGLAQAQAAMNRSTTCGSSSHHSHMLQQHHVNNNNNNNNTTTNNNNIAVAATAGPAIGLPRGGRLLECEHCHKHFTSRFNLQRHQLIHTGAKPYECPLCHQRFNQSGHVKTHLRTRHPTPEQFISQPNMEPPCNPPMH</sequence>
<dbReference type="FunFam" id="3.30.160.60:FF:000100">
    <property type="entry name" value="Zinc finger 45-like"/>
    <property type="match status" value="1"/>
</dbReference>
<accession>A0AAV2R410</accession>
<evidence type="ECO:0000313" key="11">
    <source>
        <dbReference type="Proteomes" id="UP001497623"/>
    </source>
</evidence>
<comment type="caution">
    <text evidence="10">The sequence shown here is derived from an EMBL/GenBank/DDBJ whole genome shotgun (WGS) entry which is preliminary data.</text>
</comment>
<dbReference type="PROSITE" id="PS50157">
    <property type="entry name" value="ZINC_FINGER_C2H2_2"/>
    <property type="match status" value="2"/>
</dbReference>